<evidence type="ECO:0000256" key="3">
    <source>
        <dbReference type="ARBA" id="ARBA00022692"/>
    </source>
</evidence>
<evidence type="ECO:0000256" key="4">
    <source>
        <dbReference type="ARBA" id="ARBA00022989"/>
    </source>
</evidence>
<feature type="transmembrane region" description="Helical" evidence="6">
    <location>
        <begin position="85"/>
        <end position="109"/>
    </location>
</feature>
<protein>
    <submittedName>
        <fullName evidence="7">Uncharacterized protein</fullName>
    </submittedName>
</protein>
<dbReference type="EMBL" id="JARBDR010000793">
    <property type="protein sequence ID" value="KAJ8306931.1"/>
    <property type="molecule type" value="Genomic_DNA"/>
</dbReference>
<proteinExistence type="predicted"/>
<keyword evidence="8" id="KW-1185">Reference proteome</keyword>
<feature type="transmembrane region" description="Helical" evidence="6">
    <location>
        <begin position="207"/>
        <end position="225"/>
    </location>
</feature>
<comment type="caution">
    <text evidence="7">The sequence shown here is derived from an EMBL/GenBank/DDBJ whole genome shotgun (WGS) entry which is preliminary data.</text>
</comment>
<organism evidence="7 8">
    <name type="scientific">Tegillarca granosa</name>
    <name type="common">Malaysian cockle</name>
    <name type="synonym">Anadara granosa</name>
    <dbReference type="NCBI Taxonomy" id="220873"/>
    <lineage>
        <taxon>Eukaryota</taxon>
        <taxon>Metazoa</taxon>
        <taxon>Spiralia</taxon>
        <taxon>Lophotrochozoa</taxon>
        <taxon>Mollusca</taxon>
        <taxon>Bivalvia</taxon>
        <taxon>Autobranchia</taxon>
        <taxon>Pteriomorphia</taxon>
        <taxon>Arcoida</taxon>
        <taxon>Arcoidea</taxon>
        <taxon>Arcidae</taxon>
        <taxon>Tegillarca</taxon>
    </lineage>
</organism>
<evidence type="ECO:0000256" key="5">
    <source>
        <dbReference type="ARBA" id="ARBA00023136"/>
    </source>
</evidence>
<reference evidence="7 8" key="1">
    <citation type="submission" date="2022-12" db="EMBL/GenBank/DDBJ databases">
        <title>Chromosome-level genome of Tegillarca granosa.</title>
        <authorList>
            <person name="Kim J."/>
        </authorList>
    </citation>
    <scope>NUCLEOTIDE SEQUENCE [LARGE SCALE GENOMIC DNA]</scope>
    <source>
        <strain evidence="7">Teg-2019</strain>
        <tissue evidence="7">Adductor muscle</tissue>
    </source>
</reference>
<sequence>MSIGLLTSSIQALKKVSEQAQPYVQTLGDGITTLVKQGTEYAYIAKKKTRLQLVRISAAVCGIELCYAAETAFVSPILLKLGVPVSLMTLVWCASPLIGFFLVPFLGSLSDRCTLKFGRRRPFIVLLSVGIIIGLILVPNGETLGMVFGDRGPVAVFDNSSDIFNSTSVVDYINSTSYNTTMNISDIIQEIETDGYTIFSIRLPGNHIAGIILTIFGVALLDVSCDAAQSPCRAYLLDVISPEDHSAGLTSFTVMAGLGGSVGYLMGGIDWNNTGFGKAFGGHIRLVFTVVLIVFVFFVALTITSFKEVPLQDTGITNEMLQKGKKKKGKKKYKKFVNEESEEEVEEIKEQSSAPFSGYGTIENCMSHCLPQLPHIVL</sequence>
<feature type="transmembrane region" description="Helical" evidence="6">
    <location>
        <begin position="56"/>
        <end position="79"/>
    </location>
</feature>
<evidence type="ECO:0000313" key="8">
    <source>
        <dbReference type="Proteomes" id="UP001217089"/>
    </source>
</evidence>
<keyword evidence="3 6" id="KW-0812">Transmembrane</keyword>
<dbReference type="SUPFAM" id="SSF103473">
    <property type="entry name" value="MFS general substrate transporter"/>
    <property type="match status" value="1"/>
</dbReference>
<name>A0ABQ9ERD2_TEGGR</name>
<dbReference type="InterPro" id="IPR036259">
    <property type="entry name" value="MFS_trans_sf"/>
</dbReference>
<comment type="subcellular location">
    <subcellularLocation>
        <location evidence="1">Membrane</location>
        <topology evidence="1">Multi-pass membrane protein</topology>
    </subcellularLocation>
</comment>
<dbReference type="Gene3D" id="1.20.1250.20">
    <property type="entry name" value="MFS general substrate transporter like domains"/>
    <property type="match status" value="2"/>
</dbReference>
<feature type="transmembrane region" description="Helical" evidence="6">
    <location>
        <begin position="286"/>
        <end position="306"/>
    </location>
</feature>
<keyword evidence="2" id="KW-0813">Transport</keyword>
<evidence type="ECO:0000313" key="7">
    <source>
        <dbReference type="EMBL" id="KAJ8306931.1"/>
    </source>
</evidence>
<feature type="transmembrane region" description="Helical" evidence="6">
    <location>
        <begin position="121"/>
        <end position="138"/>
    </location>
</feature>
<keyword evidence="5 6" id="KW-0472">Membrane</keyword>
<accession>A0ABQ9ERD2</accession>
<feature type="transmembrane region" description="Helical" evidence="6">
    <location>
        <begin position="246"/>
        <end position="266"/>
    </location>
</feature>
<dbReference type="PANTHER" id="PTHR19432:SF35">
    <property type="entry name" value="SOLUTE CARRIER FAMILY 45 MEMBER 3 ISOFORM X1"/>
    <property type="match status" value="1"/>
</dbReference>
<evidence type="ECO:0000256" key="6">
    <source>
        <dbReference type="SAM" id="Phobius"/>
    </source>
</evidence>
<dbReference type="PANTHER" id="PTHR19432">
    <property type="entry name" value="SUGAR TRANSPORTER"/>
    <property type="match status" value="1"/>
</dbReference>
<keyword evidence="4 6" id="KW-1133">Transmembrane helix</keyword>
<dbReference type="Pfam" id="PF13347">
    <property type="entry name" value="MFS_2"/>
    <property type="match status" value="1"/>
</dbReference>
<evidence type="ECO:0000256" key="1">
    <source>
        <dbReference type="ARBA" id="ARBA00004141"/>
    </source>
</evidence>
<dbReference type="Proteomes" id="UP001217089">
    <property type="component" value="Unassembled WGS sequence"/>
</dbReference>
<gene>
    <name evidence="7" type="ORF">KUTeg_015015</name>
</gene>
<evidence type="ECO:0000256" key="2">
    <source>
        <dbReference type="ARBA" id="ARBA00022448"/>
    </source>
</evidence>